<dbReference type="Proteomes" id="UP000230228">
    <property type="component" value="Unassembled WGS sequence"/>
</dbReference>
<dbReference type="EMBL" id="PFSH01000021">
    <property type="protein sequence ID" value="PJC25269.1"/>
    <property type="molecule type" value="Genomic_DNA"/>
</dbReference>
<keyword evidence="1" id="KW-1133">Transmembrane helix</keyword>
<protein>
    <submittedName>
        <fullName evidence="2">Uncharacterized protein</fullName>
    </submittedName>
</protein>
<evidence type="ECO:0000313" key="3">
    <source>
        <dbReference type="Proteomes" id="UP000230228"/>
    </source>
</evidence>
<feature type="transmembrane region" description="Helical" evidence="1">
    <location>
        <begin position="12"/>
        <end position="34"/>
    </location>
</feature>
<comment type="caution">
    <text evidence="2">The sequence shown here is derived from an EMBL/GenBank/DDBJ whole genome shotgun (WGS) entry which is preliminary data.</text>
</comment>
<gene>
    <name evidence="2" type="ORF">CO056_01515</name>
</gene>
<evidence type="ECO:0000313" key="2">
    <source>
        <dbReference type="EMBL" id="PJC25269.1"/>
    </source>
</evidence>
<name>A0A2M8ERA8_9BACT</name>
<organism evidence="2 3">
    <name type="scientific">Candidatus Tagabacteria bacterium CG_4_9_14_0_2_um_filter_41_11</name>
    <dbReference type="NCBI Taxonomy" id="1975019"/>
    <lineage>
        <taxon>Bacteria</taxon>
        <taxon>Candidatus Tagaibacteriota</taxon>
    </lineage>
</organism>
<reference evidence="3" key="1">
    <citation type="submission" date="2017-09" db="EMBL/GenBank/DDBJ databases">
        <title>Depth-based differentiation of microbial function through sediment-hosted aquifers and enrichment of novel symbionts in the deep terrestrial subsurface.</title>
        <authorList>
            <person name="Probst A.J."/>
            <person name="Ladd B."/>
            <person name="Jarett J.K."/>
            <person name="Geller-Mcgrath D.E."/>
            <person name="Sieber C.M.K."/>
            <person name="Emerson J.B."/>
            <person name="Anantharaman K."/>
            <person name="Thomas B.C."/>
            <person name="Malmstrom R."/>
            <person name="Stieglmeier M."/>
            <person name="Klingl A."/>
            <person name="Woyke T."/>
            <person name="Ryan C.M."/>
            <person name="Banfield J.F."/>
        </authorList>
    </citation>
    <scope>NUCLEOTIDE SEQUENCE [LARGE SCALE GENOMIC DNA]</scope>
</reference>
<accession>A0A2M8ERA8</accession>
<sequence>MSIIPWRQRRQLFYFGIFAAVVLVIFGGLVWYLWPEPTCFDGRKNGGEDGIDCGGQCTPCLGKIKDISQIWVRFFKNKEGFYDAAALVDNSNLTAALSVLKYRFKLYDANNLTIAVREGQTFINPGEQQIIFESNIATGPRFPRYVYIEFDSAKDWQYLKKEKSFLSVAQKAFINFPFPRFSAEIRNDSMFDVKNVLATGVLYDETDNAIGVAFTKIDFIKAEASQWANFTWPQPFDKEPASTEVFVTTDLTKNNK</sequence>
<evidence type="ECO:0000256" key="1">
    <source>
        <dbReference type="SAM" id="Phobius"/>
    </source>
</evidence>
<dbReference type="AlphaFoldDB" id="A0A2M8ERA8"/>
<proteinExistence type="predicted"/>
<keyword evidence="1" id="KW-0812">Transmembrane</keyword>
<keyword evidence="1" id="KW-0472">Membrane</keyword>